<keyword evidence="2" id="KW-1185">Reference proteome</keyword>
<organism evidence="1 2">
    <name type="scientific">Manihot esculenta</name>
    <name type="common">Cassava</name>
    <name type="synonym">Jatropha manihot</name>
    <dbReference type="NCBI Taxonomy" id="3983"/>
    <lineage>
        <taxon>Eukaryota</taxon>
        <taxon>Viridiplantae</taxon>
        <taxon>Streptophyta</taxon>
        <taxon>Embryophyta</taxon>
        <taxon>Tracheophyta</taxon>
        <taxon>Spermatophyta</taxon>
        <taxon>Magnoliopsida</taxon>
        <taxon>eudicotyledons</taxon>
        <taxon>Gunneridae</taxon>
        <taxon>Pentapetalae</taxon>
        <taxon>rosids</taxon>
        <taxon>fabids</taxon>
        <taxon>Malpighiales</taxon>
        <taxon>Euphorbiaceae</taxon>
        <taxon>Crotonoideae</taxon>
        <taxon>Manihoteae</taxon>
        <taxon>Manihot</taxon>
    </lineage>
</organism>
<dbReference type="Proteomes" id="UP000091857">
    <property type="component" value="Chromosome 15"/>
</dbReference>
<dbReference type="EMBL" id="CM004401">
    <property type="protein sequence ID" value="KAG8637965.1"/>
    <property type="molecule type" value="Genomic_DNA"/>
</dbReference>
<sequence>MPSSDHPFRMCVLHHHSHHSVSRPNVCHLFKSDNQIMRIWLPRTSRSLLLCHYVLGHVAFFNEIRRLFLLFRHRLDLGIAGVVLQFGTPSKEIRFYWLWISDLQFSRFGYSTTGKELVRACTEETTDVIIDEIGDNHFFILIDESRDKSIKEKMALVVRFVNKKGQVIERFVNVETCK</sequence>
<name>A0ACB7GD25_MANES</name>
<proteinExistence type="predicted"/>
<accession>A0ACB7GD25</accession>
<gene>
    <name evidence="1" type="ORF">MANES_15G180136v8</name>
</gene>
<evidence type="ECO:0000313" key="1">
    <source>
        <dbReference type="EMBL" id="KAG8637965.1"/>
    </source>
</evidence>
<protein>
    <submittedName>
        <fullName evidence="1">Uncharacterized protein</fullName>
    </submittedName>
</protein>
<comment type="caution">
    <text evidence="1">The sequence shown here is derived from an EMBL/GenBank/DDBJ whole genome shotgun (WGS) entry which is preliminary data.</text>
</comment>
<evidence type="ECO:0000313" key="2">
    <source>
        <dbReference type="Proteomes" id="UP000091857"/>
    </source>
</evidence>
<reference evidence="2" key="1">
    <citation type="journal article" date="2016" name="Nat. Biotechnol.">
        <title>Sequencing wild and cultivated cassava and related species reveals extensive interspecific hybridization and genetic diversity.</title>
        <authorList>
            <person name="Bredeson J.V."/>
            <person name="Lyons J.B."/>
            <person name="Prochnik S.E."/>
            <person name="Wu G.A."/>
            <person name="Ha C.M."/>
            <person name="Edsinger-Gonzales E."/>
            <person name="Grimwood J."/>
            <person name="Schmutz J."/>
            <person name="Rabbi I.Y."/>
            <person name="Egesi C."/>
            <person name="Nauluvula P."/>
            <person name="Lebot V."/>
            <person name="Ndunguru J."/>
            <person name="Mkamilo G."/>
            <person name="Bart R.S."/>
            <person name="Setter T.L."/>
            <person name="Gleadow R.M."/>
            <person name="Kulakow P."/>
            <person name="Ferguson M.E."/>
            <person name="Rounsley S."/>
            <person name="Rokhsar D.S."/>
        </authorList>
    </citation>
    <scope>NUCLEOTIDE SEQUENCE [LARGE SCALE GENOMIC DNA]</scope>
    <source>
        <strain evidence="2">cv. AM560-2</strain>
    </source>
</reference>